<dbReference type="PROSITE" id="PS51257">
    <property type="entry name" value="PROKAR_LIPOPROTEIN"/>
    <property type="match status" value="1"/>
</dbReference>
<evidence type="ECO:0000313" key="1">
    <source>
        <dbReference type="EMBL" id="MDG3585912.1"/>
    </source>
</evidence>
<evidence type="ECO:0000313" key="2">
    <source>
        <dbReference type="Proteomes" id="UP001153642"/>
    </source>
</evidence>
<organism evidence="1 2">
    <name type="scientific">Galbibacter pacificus</name>
    <dbReference type="NCBI Taxonomy" id="2996052"/>
    <lineage>
        <taxon>Bacteria</taxon>
        <taxon>Pseudomonadati</taxon>
        <taxon>Bacteroidota</taxon>
        <taxon>Flavobacteriia</taxon>
        <taxon>Flavobacteriales</taxon>
        <taxon>Flavobacteriaceae</taxon>
        <taxon>Galbibacter</taxon>
    </lineage>
</organism>
<name>A0ABT6FRL6_9FLAO</name>
<dbReference type="Proteomes" id="UP001153642">
    <property type="component" value="Unassembled WGS sequence"/>
</dbReference>
<dbReference type="EMBL" id="JAPMUA010000003">
    <property type="protein sequence ID" value="MDG3585912.1"/>
    <property type="molecule type" value="Genomic_DNA"/>
</dbReference>
<dbReference type="Gene3D" id="2.40.128.510">
    <property type="entry name" value="Protein of unknown function DUF4738"/>
    <property type="match status" value="1"/>
</dbReference>
<comment type="caution">
    <text evidence="1">The sequence shown here is derived from an EMBL/GenBank/DDBJ whole genome shotgun (WGS) entry which is preliminary data.</text>
</comment>
<reference evidence="1" key="1">
    <citation type="submission" date="2022-11" db="EMBL/GenBank/DDBJ databases">
        <title>High-quality draft genome sequence of Galbibacter sp. strain CMA-7.</title>
        <authorList>
            <person name="Wei L."/>
            <person name="Dong C."/>
            <person name="Shao Z."/>
        </authorList>
    </citation>
    <scope>NUCLEOTIDE SEQUENCE</scope>
    <source>
        <strain evidence="1">CMA-7</strain>
    </source>
</reference>
<proteinExistence type="predicted"/>
<protein>
    <recommendedName>
        <fullName evidence="3">Lipoprotein</fullName>
    </recommendedName>
</protein>
<gene>
    <name evidence="1" type="ORF">OSR52_08510</name>
</gene>
<accession>A0ABT6FRL6</accession>
<sequence>MKINKITANTFLQLGVLLSLVLLLTGCDQTRLKNKGNQLFGKNPYTSVTKLNLKEIPEGYAEVVTDTILSNNFVVKVKYHSTDDKVYKIENNPNRIESTAYKEFHSDVSVYFKDRLVLNKRIEKTLFVQPENNFWDKCIMQSISIDETASLTNDVVFNISFFNPSQEAYLDYKLVVNRSGSYYIQNIPT</sequence>
<keyword evidence="2" id="KW-1185">Reference proteome</keyword>
<dbReference type="RefSeq" id="WP_277900172.1">
    <property type="nucleotide sequence ID" value="NZ_JAPMUA010000003.1"/>
</dbReference>
<evidence type="ECO:0008006" key="3">
    <source>
        <dbReference type="Google" id="ProtNLM"/>
    </source>
</evidence>